<dbReference type="HOGENOM" id="CLU_1884853_0_0_6"/>
<dbReference type="EMBL" id="CP001339">
    <property type="protein sequence ID" value="ACL71494.1"/>
    <property type="molecule type" value="Genomic_DNA"/>
</dbReference>
<feature type="chain" id="PRO_5002870627" description="Fibronectin type-III domain-containing protein" evidence="1">
    <location>
        <begin position="20"/>
        <end position="135"/>
    </location>
</feature>
<evidence type="ECO:0008006" key="4">
    <source>
        <dbReference type="Google" id="ProtNLM"/>
    </source>
</evidence>
<dbReference type="RefSeq" id="WP_012636983.1">
    <property type="nucleotide sequence ID" value="NC_011901.1"/>
</dbReference>
<evidence type="ECO:0000313" key="3">
    <source>
        <dbReference type="Proteomes" id="UP000002383"/>
    </source>
</evidence>
<keyword evidence="1" id="KW-0732">Signal</keyword>
<name>B8GUY3_THISH</name>
<dbReference type="KEGG" id="tgr:Tgr7_0396"/>
<accession>B8GUY3</accession>
<feature type="signal peptide" evidence="1">
    <location>
        <begin position="1"/>
        <end position="19"/>
    </location>
</feature>
<dbReference type="AlphaFoldDB" id="B8GUY3"/>
<evidence type="ECO:0000256" key="1">
    <source>
        <dbReference type="SAM" id="SignalP"/>
    </source>
</evidence>
<sequence precursor="true">MRHILTALLCLFALGSAVAQELDPLEVTVTWDPPTQRLDGMPMDPATEISHYTLRCAADEAGPFEGGYQIPGMTGDGTHVADMTDVFGHGYGDYWCVMTATDTQGRESGPSNVAAFSWEPASPGSPTQLLIIRVQ</sequence>
<protein>
    <recommendedName>
        <fullName evidence="4">Fibronectin type-III domain-containing protein</fullName>
    </recommendedName>
</protein>
<proteinExistence type="predicted"/>
<evidence type="ECO:0000313" key="2">
    <source>
        <dbReference type="EMBL" id="ACL71494.1"/>
    </source>
</evidence>
<organism evidence="2 3">
    <name type="scientific">Thioalkalivibrio sulfidiphilus (strain HL-EbGR7)</name>
    <dbReference type="NCBI Taxonomy" id="396588"/>
    <lineage>
        <taxon>Bacteria</taxon>
        <taxon>Pseudomonadati</taxon>
        <taxon>Pseudomonadota</taxon>
        <taxon>Gammaproteobacteria</taxon>
        <taxon>Chromatiales</taxon>
        <taxon>Ectothiorhodospiraceae</taxon>
        <taxon>Thioalkalivibrio</taxon>
    </lineage>
</organism>
<gene>
    <name evidence="2" type="ordered locus">Tgr7_0396</name>
</gene>
<reference evidence="2 3" key="1">
    <citation type="journal article" date="2011" name="Stand. Genomic Sci.">
        <title>Complete genome sequence of 'Thioalkalivibrio sulfidophilus' HL-EbGr7.</title>
        <authorList>
            <person name="Muyzer G."/>
            <person name="Sorokin D.Y."/>
            <person name="Mavromatis K."/>
            <person name="Lapidus A."/>
            <person name="Clum A."/>
            <person name="Ivanova N."/>
            <person name="Pati A."/>
            <person name="d'Haeseleer P."/>
            <person name="Woyke T."/>
            <person name="Kyrpides N.C."/>
        </authorList>
    </citation>
    <scope>NUCLEOTIDE SEQUENCE [LARGE SCALE GENOMIC DNA]</scope>
    <source>
        <strain evidence="2 3">HL-EbGR7</strain>
    </source>
</reference>
<dbReference type="STRING" id="396588.Tgr7_0396"/>
<dbReference type="Proteomes" id="UP000002383">
    <property type="component" value="Chromosome"/>
</dbReference>
<keyword evidence="3" id="KW-1185">Reference proteome</keyword>